<dbReference type="EMBL" id="CM037617">
    <property type="protein sequence ID" value="KAH8005286.1"/>
    <property type="molecule type" value="Genomic_DNA"/>
</dbReference>
<evidence type="ECO:0000313" key="1">
    <source>
        <dbReference type="EMBL" id="KAH8005286.1"/>
    </source>
</evidence>
<gene>
    <name evidence="1" type="ORF">K3G42_025677</name>
</gene>
<keyword evidence="2" id="KW-1185">Reference proteome</keyword>
<sequence length="119" mass="13035">MTPGKKLPTTMKVFFGDAGFQGALKILTVFGNSGTLTRHLLRTAPMLISLHFLSSEMNTIQLPMTQQLLPPTPFDTEVASPDRQGSRQLLWTQQSWPGSLAVIWCDPVLPAAVGDAWRG</sequence>
<reference evidence="1" key="1">
    <citation type="submission" date="2021-08" db="EMBL/GenBank/DDBJ databases">
        <title>The first chromosome-level gecko genome reveals the dynamic sex chromosomes of Neotropical dwarf geckos (Sphaerodactylidae: Sphaerodactylus).</title>
        <authorList>
            <person name="Pinto B.J."/>
            <person name="Keating S.E."/>
            <person name="Gamble T."/>
        </authorList>
    </citation>
    <scope>NUCLEOTIDE SEQUENCE</scope>
    <source>
        <strain evidence="1">TG3544</strain>
    </source>
</reference>
<comment type="caution">
    <text evidence="1">The sequence shown here is derived from an EMBL/GenBank/DDBJ whole genome shotgun (WGS) entry which is preliminary data.</text>
</comment>
<dbReference type="Proteomes" id="UP000827872">
    <property type="component" value="Linkage Group LG04"/>
</dbReference>
<proteinExistence type="predicted"/>
<evidence type="ECO:0000313" key="2">
    <source>
        <dbReference type="Proteomes" id="UP000827872"/>
    </source>
</evidence>
<name>A0ACB8FIW6_9SAUR</name>
<protein>
    <submittedName>
        <fullName evidence="1">Uncharacterized protein</fullName>
    </submittedName>
</protein>
<accession>A0ACB8FIW6</accession>
<organism evidence="1 2">
    <name type="scientific">Sphaerodactylus townsendi</name>
    <dbReference type="NCBI Taxonomy" id="933632"/>
    <lineage>
        <taxon>Eukaryota</taxon>
        <taxon>Metazoa</taxon>
        <taxon>Chordata</taxon>
        <taxon>Craniata</taxon>
        <taxon>Vertebrata</taxon>
        <taxon>Euteleostomi</taxon>
        <taxon>Lepidosauria</taxon>
        <taxon>Squamata</taxon>
        <taxon>Bifurcata</taxon>
        <taxon>Gekkota</taxon>
        <taxon>Sphaerodactylidae</taxon>
        <taxon>Sphaerodactylus</taxon>
    </lineage>
</organism>